<feature type="transmembrane region" description="Helical" evidence="6">
    <location>
        <begin position="104"/>
        <end position="125"/>
    </location>
</feature>
<evidence type="ECO:0000256" key="1">
    <source>
        <dbReference type="ARBA" id="ARBA00004651"/>
    </source>
</evidence>
<evidence type="ECO:0000256" key="3">
    <source>
        <dbReference type="ARBA" id="ARBA00022692"/>
    </source>
</evidence>
<feature type="transmembrane region" description="Helical" evidence="6">
    <location>
        <begin position="217"/>
        <end position="234"/>
    </location>
</feature>
<dbReference type="PANTHER" id="PTHR30086">
    <property type="entry name" value="ARGININE EXPORTER PROTEIN ARGO"/>
    <property type="match status" value="1"/>
</dbReference>
<dbReference type="GO" id="GO:0005886">
    <property type="term" value="C:plasma membrane"/>
    <property type="evidence" value="ECO:0007669"/>
    <property type="project" value="UniProtKB-SubCell"/>
</dbReference>
<reference evidence="7 8" key="1">
    <citation type="submission" date="2018-08" db="EMBL/GenBank/DDBJ databases">
        <title>Recombination of ecologically and evolutionarily significant loci maintains genetic cohesion in the Pseudomonas syringae species complex.</title>
        <authorList>
            <person name="Dillon M."/>
            <person name="Thakur S."/>
            <person name="Almeida R.N.D."/>
            <person name="Weir B.S."/>
            <person name="Guttman D.S."/>
        </authorList>
    </citation>
    <scope>NUCLEOTIDE SEQUENCE [LARGE SCALE GENOMIC DNA]</scope>
    <source>
        <strain evidence="7 8">ICMP 14479</strain>
    </source>
</reference>
<accession>A0A3M5TXP1</accession>
<proteinExistence type="predicted"/>
<feature type="transmembrane region" description="Helical" evidence="6">
    <location>
        <begin position="42"/>
        <end position="64"/>
    </location>
</feature>
<evidence type="ECO:0008006" key="9">
    <source>
        <dbReference type="Google" id="ProtNLM"/>
    </source>
</evidence>
<dbReference type="Pfam" id="PF01810">
    <property type="entry name" value="LysE"/>
    <property type="match status" value="1"/>
</dbReference>
<keyword evidence="4 6" id="KW-1133">Transmembrane helix</keyword>
<dbReference type="PANTHER" id="PTHR30086:SF20">
    <property type="entry name" value="ARGININE EXPORTER PROTEIN ARGO-RELATED"/>
    <property type="match status" value="1"/>
</dbReference>
<feature type="transmembrane region" description="Helical" evidence="6">
    <location>
        <begin position="183"/>
        <end position="205"/>
    </location>
</feature>
<organism evidence="7 8">
    <name type="scientific">Pseudomonas syringae pv. avii</name>
    <dbReference type="NCBI Taxonomy" id="663959"/>
    <lineage>
        <taxon>Bacteria</taxon>
        <taxon>Pseudomonadati</taxon>
        <taxon>Pseudomonadota</taxon>
        <taxon>Gammaproteobacteria</taxon>
        <taxon>Pseudomonadales</taxon>
        <taxon>Pseudomonadaceae</taxon>
        <taxon>Pseudomonas</taxon>
        <taxon>Pseudomonas syringae</taxon>
    </lineage>
</organism>
<sequence length="236" mass="25382">MQRDCRLLPRPPVRRPRRCPAGHGRIAAIGSERGVNPMWQSYVNGLLVALGLIMAIGTQNAFVLAQSLRREHHLPVAALCIVCDAILVAAGVFGLATVLAQSPILLAVARWGGAAFLLWYGACALRRACSKQSLDQSDSLKTRSMRAVLLSALAVTLLNPHVYLDTVLLIGSLGAQQTEPGAYVAGAASASFLWFSTLALGAAWLAPWLARPATWRLLDLLVAVMMFWVAYQLISA</sequence>
<evidence type="ECO:0000256" key="6">
    <source>
        <dbReference type="SAM" id="Phobius"/>
    </source>
</evidence>
<evidence type="ECO:0000256" key="2">
    <source>
        <dbReference type="ARBA" id="ARBA00022475"/>
    </source>
</evidence>
<dbReference type="AlphaFoldDB" id="A0A3M5TXP1"/>
<feature type="transmembrane region" description="Helical" evidence="6">
    <location>
        <begin position="76"/>
        <end position="98"/>
    </location>
</feature>
<evidence type="ECO:0000313" key="7">
    <source>
        <dbReference type="EMBL" id="RMU38360.1"/>
    </source>
</evidence>
<dbReference type="GO" id="GO:0015171">
    <property type="term" value="F:amino acid transmembrane transporter activity"/>
    <property type="evidence" value="ECO:0007669"/>
    <property type="project" value="TreeGrafter"/>
</dbReference>
<comment type="caution">
    <text evidence="7">The sequence shown here is derived from an EMBL/GenBank/DDBJ whole genome shotgun (WGS) entry which is preliminary data.</text>
</comment>
<keyword evidence="3 6" id="KW-0812">Transmembrane</keyword>
<dbReference type="Proteomes" id="UP000280395">
    <property type="component" value="Unassembled WGS sequence"/>
</dbReference>
<evidence type="ECO:0000256" key="5">
    <source>
        <dbReference type="ARBA" id="ARBA00023136"/>
    </source>
</evidence>
<dbReference type="EMBL" id="RBUA01001680">
    <property type="protein sequence ID" value="RMU38360.1"/>
    <property type="molecule type" value="Genomic_DNA"/>
</dbReference>
<feature type="transmembrane region" description="Helical" evidence="6">
    <location>
        <begin position="146"/>
        <end position="163"/>
    </location>
</feature>
<keyword evidence="2" id="KW-1003">Cell membrane</keyword>
<evidence type="ECO:0000256" key="4">
    <source>
        <dbReference type="ARBA" id="ARBA00022989"/>
    </source>
</evidence>
<name>A0A3M5TXP1_PSESX</name>
<dbReference type="InterPro" id="IPR001123">
    <property type="entry name" value="LeuE-type"/>
</dbReference>
<protein>
    <recommendedName>
        <fullName evidence="9">Amino acid transporter LysE</fullName>
    </recommendedName>
</protein>
<evidence type="ECO:0000313" key="8">
    <source>
        <dbReference type="Proteomes" id="UP000280395"/>
    </source>
</evidence>
<keyword evidence="5 6" id="KW-0472">Membrane</keyword>
<comment type="subcellular location">
    <subcellularLocation>
        <location evidence="1">Cell membrane</location>
        <topology evidence="1">Multi-pass membrane protein</topology>
    </subcellularLocation>
</comment>
<gene>
    <name evidence="7" type="ORF">ALP29_04936</name>
</gene>